<feature type="compositionally biased region" description="Basic and acidic residues" evidence="1">
    <location>
        <begin position="97"/>
        <end position="114"/>
    </location>
</feature>
<gene>
    <name evidence="2" type="ORF">POM88_042556</name>
</gene>
<evidence type="ECO:0000313" key="3">
    <source>
        <dbReference type="Proteomes" id="UP001237642"/>
    </source>
</evidence>
<organism evidence="2 3">
    <name type="scientific">Heracleum sosnowskyi</name>
    <dbReference type="NCBI Taxonomy" id="360622"/>
    <lineage>
        <taxon>Eukaryota</taxon>
        <taxon>Viridiplantae</taxon>
        <taxon>Streptophyta</taxon>
        <taxon>Embryophyta</taxon>
        <taxon>Tracheophyta</taxon>
        <taxon>Spermatophyta</taxon>
        <taxon>Magnoliopsida</taxon>
        <taxon>eudicotyledons</taxon>
        <taxon>Gunneridae</taxon>
        <taxon>Pentapetalae</taxon>
        <taxon>asterids</taxon>
        <taxon>campanulids</taxon>
        <taxon>Apiales</taxon>
        <taxon>Apiaceae</taxon>
        <taxon>Apioideae</taxon>
        <taxon>apioid superclade</taxon>
        <taxon>Tordylieae</taxon>
        <taxon>Tordyliinae</taxon>
        <taxon>Heracleum</taxon>
    </lineage>
</organism>
<feature type="region of interest" description="Disordered" evidence="1">
    <location>
        <begin position="94"/>
        <end position="114"/>
    </location>
</feature>
<dbReference type="AlphaFoldDB" id="A0AAD8HGI6"/>
<keyword evidence="3" id="KW-1185">Reference proteome</keyword>
<reference evidence="2" key="2">
    <citation type="submission" date="2023-05" db="EMBL/GenBank/DDBJ databases">
        <authorList>
            <person name="Schelkunov M.I."/>
        </authorList>
    </citation>
    <scope>NUCLEOTIDE SEQUENCE</scope>
    <source>
        <strain evidence="2">Hsosn_3</strain>
        <tissue evidence="2">Leaf</tissue>
    </source>
</reference>
<evidence type="ECO:0000313" key="2">
    <source>
        <dbReference type="EMBL" id="KAK1366995.1"/>
    </source>
</evidence>
<sequence length="138" mass="15659">MHGYVLRPADAKVKVNKTMVLCRVHHKKQKQNRQETDICNAGEQVPDSSTKDGNGEKLMMFESSQEYQQKNFVAPANKEFVCINLCSDDDESSEGYDTLKNRFPAKDGRGRDGNEENLMMIESSHEDQLKNIAAIAYK</sequence>
<dbReference type="Proteomes" id="UP001237642">
    <property type="component" value="Unassembled WGS sequence"/>
</dbReference>
<reference evidence="2" key="1">
    <citation type="submission" date="2023-02" db="EMBL/GenBank/DDBJ databases">
        <title>Genome of toxic invasive species Heracleum sosnowskyi carries increased number of genes despite the absence of recent whole-genome duplications.</title>
        <authorList>
            <person name="Schelkunov M."/>
            <person name="Shtratnikova V."/>
            <person name="Makarenko M."/>
            <person name="Klepikova A."/>
            <person name="Omelchenko D."/>
            <person name="Novikova G."/>
            <person name="Obukhova E."/>
            <person name="Bogdanov V."/>
            <person name="Penin A."/>
            <person name="Logacheva M."/>
        </authorList>
    </citation>
    <scope>NUCLEOTIDE SEQUENCE</scope>
    <source>
        <strain evidence="2">Hsosn_3</strain>
        <tissue evidence="2">Leaf</tissue>
    </source>
</reference>
<proteinExistence type="predicted"/>
<accession>A0AAD8HGI6</accession>
<evidence type="ECO:0000256" key="1">
    <source>
        <dbReference type="SAM" id="MobiDB-lite"/>
    </source>
</evidence>
<comment type="caution">
    <text evidence="2">The sequence shown here is derived from an EMBL/GenBank/DDBJ whole genome shotgun (WGS) entry which is preliminary data.</text>
</comment>
<feature type="region of interest" description="Disordered" evidence="1">
    <location>
        <begin position="31"/>
        <end position="53"/>
    </location>
</feature>
<protein>
    <submittedName>
        <fullName evidence="2">Uncharacterized protein</fullName>
    </submittedName>
</protein>
<dbReference type="EMBL" id="JAUIZM010000009">
    <property type="protein sequence ID" value="KAK1366995.1"/>
    <property type="molecule type" value="Genomic_DNA"/>
</dbReference>
<name>A0AAD8HGI6_9APIA</name>